<reference evidence="1" key="2">
    <citation type="journal article" date="2015" name="Fish Shellfish Immunol.">
        <title>Early steps in the European eel (Anguilla anguilla)-Vibrio vulnificus interaction in the gills: Role of the RtxA13 toxin.</title>
        <authorList>
            <person name="Callol A."/>
            <person name="Pajuelo D."/>
            <person name="Ebbesson L."/>
            <person name="Teles M."/>
            <person name="MacKenzie S."/>
            <person name="Amaro C."/>
        </authorList>
    </citation>
    <scope>NUCLEOTIDE SEQUENCE</scope>
</reference>
<accession>A0A0E9RZJ6</accession>
<proteinExistence type="predicted"/>
<protein>
    <submittedName>
        <fullName evidence="1">Uncharacterized protein</fullName>
    </submittedName>
</protein>
<dbReference type="EMBL" id="GBXM01073918">
    <property type="protein sequence ID" value="JAH34659.1"/>
    <property type="molecule type" value="Transcribed_RNA"/>
</dbReference>
<name>A0A0E9RZJ6_ANGAN</name>
<organism evidence="1">
    <name type="scientific">Anguilla anguilla</name>
    <name type="common">European freshwater eel</name>
    <name type="synonym">Muraena anguilla</name>
    <dbReference type="NCBI Taxonomy" id="7936"/>
    <lineage>
        <taxon>Eukaryota</taxon>
        <taxon>Metazoa</taxon>
        <taxon>Chordata</taxon>
        <taxon>Craniata</taxon>
        <taxon>Vertebrata</taxon>
        <taxon>Euteleostomi</taxon>
        <taxon>Actinopterygii</taxon>
        <taxon>Neopterygii</taxon>
        <taxon>Teleostei</taxon>
        <taxon>Anguilliformes</taxon>
        <taxon>Anguillidae</taxon>
        <taxon>Anguilla</taxon>
    </lineage>
</organism>
<dbReference type="AlphaFoldDB" id="A0A0E9RZJ6"/>
<sequence>MSFPSHQHAIVQASCKLLEIDIGVVLHQHSKLTLFTKNLQVRI</sequence>
<reference evidence="1" key="1">
    <citation type="submission" date="2014-11" db="EMBL/GenBank/DDBJ databases">
        <authorList>
            <person name="Amaro Gonzalez C."/>
        </authorList>
    </citation>
    <scope>NUCLEOTIDE SEQUENCE</scope>
</reference>
<evidence type="ECO:0000313" key="1">
    <source>
        <dbReference type="EMBL" id="JAH34659.1"/>
    </source>
</evidence>